<reference evidence="3 4" key="1">
    <citation type="submission" date="2024-10" db="EMBL/GenBank/DDBJ databases">
        <title>The Natural Products Discovery Center: Release of the First 8490 Sequenced Strains for Exploring Actinobacteria Biosynthetic Diversity.</title>
        <authorList>
            <person name="Kalkreuter E."/>
            <person name="Kautsar S.A."/>
            <person name="Yang D."/>
            <person name="Bader C.D."/>
            <person name="Teijaro C.N."/>
            <person name="Fluegel L."/>
            <person name="Davis C.M."/>
            <person name="Simpson J.R."/>
            <person name="Lauterbach L."/>
            <person name="Steele A.D."/>
            <person name="Gui C."/>
            <person name="Meng S."/>
            <person name="Li G."/>
            <person name="Viehrig K."/>
            <person name="Ye F."/>
            <person name="Su P."/>
            <person name="Kiefer A.F."/>
            <person name="Nichols A."/>
            <person name="Cepeda A.J."/>
            <person name="Yan W."/>
            <person name="Fan B."/>
            <person name="Jiang Y."/>
            <person name="Adhikari A."/>
            <person name="Zheng C.-J."/>
            <person name="Schuster L."/>
            <person name="Cowan T.M."/>
            <person name="Smanski M.J."/>
            <person name="Chevrette M.G."/>
            <person name="De Carvalho L.P.S."/>
            <person name="Shen B."/>
        </authorList>
    </citation>
    <scope>NUCLEOTIDE SEQUENCE [LARGE SCALE GENOMIC DNA]</scope>
    <source>
        <strain evidence="3 4">NPDC004119</strain>
    </source>
</reference>
<feature type="compositionally biased region" description="Gly residues" evidence="1">
    <location>
        <begin position="916"/>
        <end position="925"/>
    </location>
</feature>
<feature type="compositionally biased region" description="Low complexity" evidence="1">
    <location>
        <begin position="615"/>
        <end position="671"/>
    </location>
</feature>
<evidence type="ECO:0000259" key="2">
    <source>
        <dbReference type="Pfam" id="PF25547"/>
    </source>
</evidence>
<organism evidence="3 4">
    <name type="scientific">Nocardia aobensis</name>
    <dbReference type="NCBI Taxonomy" id="257277"/>
    <lineage>
        <taxon>Bacteria</taxon>
        <taxon>Bacillati</taxon>
        <taxon>Actinomycetota</taxon>
        <taxon>Actinomycetes</taxon>
        <taxon>Mycobacteriales</taxon>
        <taxon>Nocardiaceae</taxon>
        <taxon>Nocardia</taxon>
    </lineage>
</organism>
<proteinExistence type="predicted"/>
<name>A0ABW6PCW3_9NOCA</name>
<comment type="caution">
    <text evidence="3">The sequence shown here is derived from an EMBL/GenBank/DDBJ whole genome shotgun (WGS) entry which is preliminary data.</text>
</comment>
<gene>
    <name evidence="3" type="ORF">ACFYU5_31755</name>
</gene>
<sequence length="934" mass="95397">MSLYLPPPVRPIAWVAGASWPDGDEDKMWAVSRAWEQASKDLAAQVPGIESAKTAAMAAFPAGDAADQIGKLFDVFLQGDQSLATLAESFKTIGDSTFDVGTELQSAKINIIVSLCILLVEIAWAWLFPPTAPAVEAAAIGTTRSIVKFIADALQNALERAWAKLGFATRGELNGASRYWFKHILSSDTWKGMKGQTWKYKAKTILPTAKGMGVYTLKFGEGALWAPVTNAIVQGAQIADGKRHGFNWKEFGASWAASALSTIPSRELGRYMGFGIGNLDKKFGGAITNMPFRSGMFLQGATIGATAGVFGNIFGNIGAGAVTGDIAGAFAGPEGWVGSAARGGMVGGMRGLGTKTTTDTEGDPRFNLWMNAKAPWAPPKTPPTNNPLTPRPVPGQTESTSTTHPGTTTNTGGNHQQGGGFRDPSDPNYMTPSRPAPAPPVNGGHGGGGFRDPSDPNYMTPSRPAPAPPTQAAGSGGGGNHSGTSSFGGQQHSTPGGYGGGFRDPSDPNYMTPSRPAPAPPVNGGHGGGGFRDPSDPNFMTPSRPAPAPPVNGGQGGGGFRDPSDPNYMTPSRPAPQPPMNGGQGGGGFRSPSDPNYMTPSRPAPAPPVGGGDGSAPHPAGSSANAAPGSRPAPSINAAPAGNSNNPPNFSRPFTQPGASVGAPVSSSSAPIHAAPVGNSTGHPSNPPNFSRPFTQPGPPTAPVPNSSTGGQVGGFRDPSDPNYMTPSRPAPAPPVNGGQGGFRDPSDPNYMTPSRPAPAPPVNGGQGGGGFRDPSDPNYMTPSRPAPAPPVNGGQGGGGFRDPSDPNYMTPSRPAPPPPVDGGQGGGAFRDPSDPNYMTPSRPAPPPPSDPAEPQDPGRPLGPGKDYRAKSRPKKVPEIGPMPAHYDAPDAPGEQAWLEAAEPPPAPRAAATDDPGGGDPGGGDPNVDKPFQM</sequence>
<dbReference type="InterPro" id="IPR057746">
    <property type="entry name" value="CpnT-like_N"/>
</dbReference>
<accession>A0ABW6PCW3</accession>
<keyword evidence="4" id="KW-1185">Reference proteome</keyword>
<dbReference type="EMBL" id="JBIAMT010000007">
    <property type="protein sequence ID" value="MFF0501011.1"/>
    <property type="molecule type" value="Genomic_DNA"/>
</dbReference>
<evidence type="ECO:0000313" key="4">
    <source>
        <dbReference type="Proteomes" id="UP001601442"/>
    </source>
</evidence>
<feature type="region of interest" description="Disordered" evidence="1">
    <location>
        <begin position="373"/>
        <end position="934"/>
    </location>
</feature>
<feature type="compositionally biased region" description="Pro residues" evidence="1">
    <location>
        <begin position="376"/>
        <end position="393"/>
    </location>
</feature>
<protein>
    <recommendedName>
        <fullName evidence="2">Outer membrane channel protein CpnT-like N-terminal domain-containing protein</fullName>
    </recommendedName>
</protein>
<feature type="compositionally biased region" description="Pro residues" evidence="1">
    <location>
        <begin position="843"/>
        <end position="852"/>
    </location>
</feature>
<evidence type="ECO:0000313" key="3">
    <source>
        <dbReference type="EMBL" id="MFF0501011.1"/>
    </source>
</evidence>
<feature type="compositionally biased region" description="Polar residues" evidence="1">
    <location>
        <begin position="678"/>
        <end position="694"/>
    </location>
</feature>
<feature type="compositionally biased region" description="Low complexity" evidence="1">
    <location>
        <begin position="399"/>
        <end position="414"/>
    </location>
</feature>
<dbReference type="Proteomes" id="UP001601442">
    <property type="component" value="Unassembled WGS sequence"/>
</dbReference>
<dbReference type="Pfam" id="PF25547">
    <property type="entry name" value="WXG100_2"/>
    <property type="match status" value="1"/>
</dbReference>
<evidence type="ECO:0000256" key="1">
    <source>
        <dbReference type="SAM" id="MobiDB-lite"/>
    </source>
</evidence>
<dbReference type="RefSeq" id="WP_387400762.1">
    <property type="nucleotide sequence ID" value="NZ_JBIAMT010000007.1"/>
</dbReference>
<feature type="domain" description="Outer membrane channel protein CpnT-like N-terminal" evidence="2">
    <location>
        <begin position="12"/>
        <end position="152"/>
    </location>
</feature>